<evidence type="ECO:0000313" key="3">
    <source>
        <dbReference type="EMBL" id="KAG1346799.1"/>
    </source>
</evidence>
<feature type="region of interest" description="Disordered" evidence="1">
    <location>
        <begin position="1"/>
        <end position="106"/>
    </location>
</feature>
<organism evidence="2 4">
    <name type="scientific">Cocos nucifera</name>
    <name type="common">Coconut palm</name>
    <dbReference type="NCBI Taxonomy" id="13894"/>
    <lineage>
        <taxon>Eukaryota</taxon>
        <taxon>Viridiplantae</taxon>
        <taxon>Streptophyta</taxon>
        <taxon>Embryophyta</taxon>
        <taxon>Tracheophyta</taxon>
        <taxon>Spermatophyta</taxon>
        <taxon>Magnoliopsida</taxon>
        <taxon>Liliopsida</taxon>
        <taxon>Arecaceae</taxon>
        <taxon>Arecoideae</taxon>
        <taxon>Cocoseae</taxon>
        <taxon>Attaleinae</taxon>
        <taxon>Cocos</taxon>
    </lineage>
</organism>
<protein>
    <submittedName>
        <fullName evidence="2">Uncharacterized protein</fullName>
    </submittedName>
</protein>
<feature type="compositionally biased region" description="Basic residues" evidence="1">
    <location>
        <begin position="7"/>
        <end position="21"/>
    </location>
</feature>
<dbReference type="InterPro" id="IPR053342">
    <property type="entry name" value="Exosome_cofactor/PTGS_suppr"/>
</dbReference>
<accession>A0A8K0IAH9</accession>
<dbReference type="OrthoDB" id="685075at2759"/>
<dbReference type="PANTHER" id="PTHR37260:SF2">
    <property type="entry name" value="PROTEIN ECERIFERUM 16"/>
    <property type="match status" value="1"/>
</dbReference>
<keyword evidence="4" id="KW-1185">Reference proteome</keyword>
<proteinExistence type="predicted"/>
<evidence type="ECO:0000256" key="1">
    <source>
        <dbReference type="SAM" id="MobiDB-lite"/>
    </source>
</evidence>
<sequence>MDPKASAKSKRNHSHQGRKNHPPPAAASAQKKKSAPAPVAATAAGAGEVATPRRAHARARARARDLPSNWDRYDDDGDDSGDGAESSAGTKRSDGEIRPKSKGADFRFLVEQARSQPQDHRDLGTSQSAFLLDELPSGNHLSVIYLNF</sequence>
<reference evidence="2" key="1">
    <citation type="journal article" date="2017" name="Gigascience">
        <title>The genome draft of coconut (Cocos nucifera).</title>
        <authorList>
            <person name="Xiao Y."/>
            <person name="Xu P."/>
            <person name="Fan H."/>
            <person name="Baudouin L."/>
            <person name="Xia W."/>
            <person name="Bocs S."/>
            <person name="Xu J."/>
            <person name="Li Q."/>
            <person name="Guo A."/>
            <person name="Zhou L."/>
            <person name="Li J."/>
            <person name="Wu Y."/>
            <person name="Ma Z."/>
            <person name="Armero A."/>
            <person name="Issali A.E."/>
            <person name="Liu N."/>
            <person name="Peng M."/>
            <person name="Yang Y."/>
        </authorList>
    </citation>
    <scope>NUCLEOTIDE SEQUENCE</scope>
    <source>
        <tissue evidence="2">Spear leaf of Hainan Tall coconut</tissue>
    </source>
</reference>
<reference evidence="2" key="2">
    <citation type="submission" date="2019-07" db="EMBL/GenBank/DDBJ databases">
        <authorList>
            <person name="Yang Y."/>
            <person name="Bocs S."/>
            <person name="Baudouin L."/>
        </authorList>
    </citation>
    <scope>NUCLEOTIDE SEQUENCE</scope>
    <source>
        <tissue evidence="2">Spear leaf of Hainan Tall coconut</tissue>
    </source>
</reference>
<feature type="compositionally biased region" description="Low complexity" evidence="1">
    <location>
        <begin position="35"/>
        <end position="52"/>
    </location>
</feature>
<evidence type="ECO:0000313" key="2">
    <source>
        <dbReference type="EMBL" id="KAG1346798.1"/>
    </source>
</evidence>
<dbReference type="AlphaFoldDB" id="A0A8K0IAH9"/>
<feature type="compositionally biased region" description="Basic and acidic residues" evidence="1">
    <location>
        <begin position="91"/>
        <end position="105"/>
    </location>
</feature>
<feature type="compositionally biased region" description="Acidic residues" evidence="1">
    <location>
        <begin position="73"/>
        <end position="82"/>
    </location>
</feature>
<name>A0A8K0IAH9_COCNU</name>
<dbReference type="EMBL" id="CM017877">
    <property type="protein sequence ID" value="KAG1346798.1"/>
    <property type="molecule type" value="Genomic_DNA"/>
</dbReference>
<dbReference type="EMBL" id="CM017877">
    <property type="protein sequence ID" value="KAG1346799.1"/>
    <property type="molecule type" value="Genomic_DNA"/>
</dbReference>
<dbReference type="Proteomes" id="UP000797356">
    <property type="component" value="Chromosome 6"/>
</dbReference>
<dbReference type="PANTHER" id="PTHR37260">
    <property type="entry name" value="PHOSPHORELAY PROTEIN"/>
    <property type="match status" value="1"/>
</dbReference>
<gene>
    <name evidence="2" type="ORF">COCNU_06G006270</name>
    <name evidence="3" type="ORF">COCNU_06G006280</name>
</gene>
<comment type="caution">
    <text evidence="2">The sequence shown here is derived from an EMBL/GenBank/DDBJ whole genome shotgun (WGS) entry which is preliminary data.</text>
</comment>
<evidence type="ECO:0000313" key="4">
    <source>
        <dbReference type="Proteomes" id="UP000797356"/>
    </source>
</evidence>